<organism evidence="2 3">
    <name type="scientific">Adineta steineri</name>
    <dbReference type="NCBI Taxonomy" id="433720"/>
    <lineage>
        <taxon>Eukaryota</taxon>
        <taxon>Metazoa</taxon>
        <taxon>Spiralia</taxon>
        <taxon>Gnathifera</taxon>
        <taxon>Rotifera</taxon>
        <taxon>Eurotatoria</taxon>
        <taxon>Bdelloidea</taxon>
        <taxon>Adinetida</taxon>
        <taxon>Adinetidae</taxon>
        <taxon>Adineta</taxon>
    </lineage>
</organism>
<evidence type="ECO:0000313" key="2">
    <source>
        <dbReference type="EMBL" id="CAF3676568.1"/>
    </source>
</evidence>
<dbReference type="EMBL" id="CAJOAZ010000571">
    <property type="protein sequence ID" value="CAF3676568.1"/>
    <property type="molecule type" value="Genomic_DNA"/>
</dbReference>
<reference evidence="2" key="1">
    <citation type="submission" date="2021-02" db="EMBL/GenBank/DDBJ databases">
        <authorList>
            <person name="Nowell W R."/>
        </authorList>
    </citation>
    <scope>NUCLEOTIDE SEQUENCE</scope>
</reference>
<name>A0A818TEZ6_9BILA</name>
<gene>
    <name evidence="1" type="ORF">JYZ213_LOCUS6697</name>
    <name evidence="2" type="ORF">OXD698_LOCUS10621</name>
</gene>
<protein>
    <submittedName>
        <fullName evidence="2">Uncharacterized protein</fullName>
    </submittedName>
</protein>
<evidence type="ECO:0000313" key="1">
    <source>
        <dbReference type="EMBL" id="CAF0828334.1"/>
    </source>
</evidence>
<dbReference type="Proteomes" id="UP000663845">
    <property type="component" value="Unassembled WGS sequence"/>
</dbReference>
<dbReference type="Proteomes" id="UP000663844">
    <property type="component" value="Unassembled WGS sequence"/>
</dbReference>
<dbReference type="EMBL" id="CAJNOG010000042">
    <property type="protein sequence ID" value="CAF0828334.1"/>
    <property type="molecule type" value="Genomic_DNA"/>
</dbReference>
<proteinExistence type="predicted"/>
<comment type="caution">
    <text evidence="2">The sequence shown here is derived from an EMBL/GenBank/DDBJ whole genome shotgun (WGS) entry which is preliminary data.</text>
</comment>
<sequence>MYQKNGSITAIKCFNTEILCLRYHILSTNQEYLFKDFPTIRHCLCSVNVVDELPIVNVEYLLVNDIQEKSTLFVTLGLINSSLECDISTLEIQVFAIGLNMTEYIKITEFDLPLLMDQTVKSRIDLSKIYSRCLLRQDRSTTPNDIEQGKYVMAERIQIFS</sequence>
<evidence type="ECO:0000313" key="3">
    <source>
        <dbReference type="Proteomes" id="UP000663844"/>
    </source>
</evidence>
<dbReference type="AlphaFoldDB" id="A0A818TEZ6"/>
<accession>A0A818TEZ6</accession>